<evidence type="ECO:0000313" key="2">
    <source>
        <dbReference type="EMBL" id="EEC20568.1"/>
    </source>
</evidence>
<feature type="transmembrane region" description="Helical" evidence="1">
    <location>
        <begin position="191"/>
        <end position="210"/>
    </location>
</feature>
<reference evidence="2 4" key="1">
    <citation type="submission" date="2008-03" db="EMBL/GenBank/DDBJ databases">
        <title>Annotation of Ixodes scapularis.</title>
        <authorList>
            <consortium name="Ixodes scapularis Genome Project Consortium"/>
            <person name="Caler E."/>
            <person name="Hannick L.I."/>
            <person name="Bidwell S."/>
            <person name="Joardar V."/>
            <person name="Thiagarajan M."/>
            <person name="Amedeo P."/>
            <person name="Galinsky K.J."/>
            <person name="Schobel S."/>
            <person name="Inman J."/>
            <person name="Hostetler J."/>
            <person name="Miller J."/>
            <person name="Hammond M."/>
            <person name="Megy K."/>
            <person name="Lawson D."/>
            <person name="Kodira C."/>
            <person name="Sutton G."/>
            <person name="Meyer J."/>
            <person name="Hill C.A."/>
            <person name="Birren B."/>
            <person name="Nene V."/>
            <person name="Collins F."/>
            <person name="Alarcon-Chaidez F."/>
            <person name="Wikel S."/>
            <person name="Strausberg R."/>
        </authorList>
    </citation>
    <scope>NUCLEOTIDE SEQUENCE [LARGE SCALE GENOMIC DNA]</scope>
    <source>
        <strain evidence="4">Wikel</strain>
        <strain evidence="2">Wikel colony</strain>
    </source>
</reference>
<dbReference type="SUPFAM" id="SSF103473">
    <property type="entry name" value="MFS general substrate transporter"/>
    <property type="match status" value="1"/>
</dbReference>
<keyword evidence="1" id="KW-0812">Transmembrane</keyword>
<feature type="transmembrane region" description="Helical" evidence="1">
    <location>
        <begin position="290"/>
        <end position="312"/>
    </location>
</feature>
<feature type="transmembrane region" description="Helical" evidence="1">
    <location>
        <begin position="163"/>
        <end position="185"/>
    </location>
</feature>
<dbReference type="Proteomes" id="UP000001555">
    <property type="component" value="Unassembled WGS sequence"/>
</dbReference>
<dbReference type="AlphaFoldDB" id="B7QNZ6"/>
<evidence type="ECO:0000256" key="1">
    <source>
        <dbReference type="SAM" id="Phobius"/>
    </source>
</evidence>
<dbReference type="GO" id="GO:0005886">
    <property type="term" value="C:plasma membrane"/>
    <property type="evidence" value="ECO:0000318"/>
    <property type="project" value="GO_Central"/>
</dbReference>
<name>B7QNZ6_IXOSC</name>
<dbReference type="PANTHER" id="PTHR11360">
    <property type="entry name" value="MONOCARBOXYLATE TRANSPORTER"/>
    <property type="match status" value="1"/>
</dbReference>
<dbReference type="HOGENOM" id="CLU_020650_1_0_1"/>
<dbReference type="VEuPathDB" id="VectorBase:ISCP_008983"/>
<accession>B7QNZ6</accession>
<feature type="transmembrane region" description="Helical" evidence="1">
    <location>
        <begin position="128"/>
        <end position="151"/>
    </location>
</feature>
<dbReference type="OrthoDB" id="6511608at2759"/>
<feature type="transmembrane region" description="Helical" evidence="1">
    <location>
        <begin position="72"/>
        <end position="95"/>
    </location>
</feature>
<keyword evidence="4" id="KW-1185">Reference proteome</keyword>
<keyword evidence="1" id="KW-1133">Transmembrane helix</keyword>
<dbReference type="EMBL" id="ABJB010557699">
    <property type="status" value="NOT_ANNOTATED_CDS"/>
    <property type="molecule type" value="Genomic_DNA"/>
</dbReference>
<evidence type="ECO:0000313" key="4">
    <source>
        <dbReference type="Proteomes" id="UP000001555"/>
    </source>
</evidence>
<dbReference type="EnsemblMetazoa" id="ISCW015407-RA">
    <property type="protein sequence ID" value="ISCW015407-PA"/>
    <property type="gene ID" value="ISCW015407"/>
</dbReference>
<dbReference type="PANTHER" id="PTHR11360:SF93">
    <property type="entry name" value="MONOCARBOXYLATE TRANSPORTER 7-LIKE PROTEIN"/>
    <property type="match status" value="1"/>
</dbReference>
<dbReference type="VEuPathDB" id="VectorBase:ISCW015407"/>
<organism>
    <name type="scientific">Ixodes scapularis</name>
    <name type="common">Black-legged tick</name>
    <name type="synonym">Deer tick</name>
    <dbReference type="NCBI Taxonomy" id="6945"/>
    <lineage>
        <taxon>Eukaryota</taxon>
        <taxon>Metazoa</taxon>
        <taxon>Ecdysozoa</taxon>
        <taxon>Arthropoda</taxon>
        <taxon>Chelicerata</taxon>
        <taxon>Arachnida</taxon>
        <taxon>Acari</taxon>
        <taxon>Parasitiformes</taxon>
        <taxon>Ixodida</taxon>
        <taxon>Ixodoidea</taxon>
        <taxon>Ixodidae</taxon>
        <taxon>Ixodinae</taxon>
        <taxon>Ixodes</taxon>
    </lineage>
</organism>
<dbReference type="GO" id="GO:0022857">
    <property type="term" value="F:transmembrane transporter activity"/>
    <property type="evidence" value="ECO:0000318"/>
    <property type="project" value="GO_Central"/>
</dbReference>
<keyword evidence="1" id="KW-0472">Membrane</keyword>
<feature type="transmembrane region" description="Helical" evidence="1">
    <location>
        <begin position="349"/>
        <end position="371"/>
    </location>
</feature>
<feature type="transmembrane region" description="Helical" evidence="1">
    <location>
        <begin position="324"/>
        <end position="343"/>
    </location>
</feature>
<dbReference type="EMBL" id="ABJB010763003">
    <property type="status" value="NOT_ANNOTATED_CDS"/>
    <property type="molecule type" value="Genomic_DNA"/>
</dbReference>
<dbReference type="Pfam" id="PF07690">
    <property type="entry name" value="MFS_1"/>
    <property type="match status" value="1"/>
</dbReference>
<protein>
    <submittedName>
        <fullName evidence="2 3">Monocarboxylate transporter, putative</fullName>
    </submittedName>
</protein>
<dbReference type="VEuPathDB" id="VectorBase:ISCI015407"/>
<dbReference type="PaxDb" id="6945-B7QNZ6"/>
<feature type="transmembrane region" description="Helical" evidence="1">
    <location>
        <begin position="102"/>
        <end position="122"/>
    </location>
</feature>
<dbReference type="Gene3D" id="1.20.1250.20">
    <property type="entry name" value="MFS general substrate transporter like domains"/>
    <property type="match status" value="1"/>
</dbReference>
<gene>
    <name evidence="2" type="ORF">IscW_ISCW015407</name>
</gene>
<dbReference type="EMBL" id="ABJB011056112">
    <property type="status" value="NOT_ANNOTATED_CDS"/>
    <property type="molecule type" value="Genomic_DNA"/>
</dbReference>
<dbReference type="InParanoid" id="B7QNZ6"/>
<evidence type="ECO:0000313" key="3">
    <source>
        <dbReference type="EnsemblMetazoa" id="ISCW015407-PA"/>
    </source>
</evidence>
<sequence>MVIWESSSLGWRHGLQAATGLVSLAFLLGVFYRSASLYHPQRRAIVHLKNQKRKIKEKHPTTEKPPFFDFAALPWLGSLSLCSSFFISPVVVAWCRRKSTRLTAVLGGLVAALGCLFTSFASQFHQALFSYGLVLAVGLGMARDAAQLVLAQYFKRRRHCVEVAASAGAGLGVAALACILHALLGSLGWRHGLQAATGLVSLAFLLGVFYRSASLYHPQRRAIVHLKNQKRKIKEKHPTTEKPPFFDFAALRTRTLRVVMTSAALAAAGVYTPFFYLVPLSTDEGVEGAWVLQALLGLAFAAGSGLAGLLQLQKPSQCLVGRRCLCQLSLLAAGLSLLSLQALQGFAGYVLFASAYGISAGSLAYALKMLVFERLRARHFNRAWGFVQWVQCLPVLVGVPVTGYISKCREDPKAGFYFSAACTLAGATTLFLLPASRNEPFFCGHPHCLYHHNNHQRPHPAFCGDQQCPLFHRHQADGLKGSYEADPVVMPNADLRKNQPCVCTCRRSLAHYQRTMSWATSVDVLDQPAGAETGGSALDVDYDDEIADFVQRPELLTCISEEGLADMVDPSGEDNVCNCAPRDRAVVSPRTVQAARCTHEPLLFRSAMTPIEEVTSTV</sequence>
<feature type="transmembrane region" description="Helical" evidence="1">
    <location>
        <begin position="258"/>
        <end position="278"/>
    </location>
</feature>
<dbReference type="EMBL" id="ABJB010648005">
    <property type="status" value="NOT_ANNOTATED_CDS"/>
    <property type="molecule type" value="Genomic_DNA"/>
</dbReference>
<dbReference type="InterPro" id="IPR011701">
    <property type="entry name" value="MFS"/>
</dbReference>
<proteinExistence type="predicted"/>
<dbReference type="EMBL" id="DS980835">
    <property type="protein sequence ID" value="EEC20568.1"/>
    <property type="molecule type" value="Genomic_DNA"/>
</dbReference>
<dbReference type="InterPro" id="IPR036259">
    <property type="entry name" value="MFS_trans_sf"/>
</dbReference>
<feature type="transmembrane region" description="Helical" evidence="1">
    <location>
        <begin position="12"/>
        <end position="32"/>
    </location>
</feature>
<dbReference type="EMBL" id="ABJB011073708">
    <property type="status" value="NOT_ANNOTATED_CDS"/>
    <property type="molecule type" value="Genomic_DNA"/>
</dbReference>
<feature type="transmembrane region" description="Helical" evidence="1">
    <location>
        <begin position="414"/>
        <end position="433"/>
    </location>
</feature>
<dbReference type="EMBL" id="ABJB010435094">
    <property type="status" value="NOT_ANNOTATED_CDS"/>
    <property type="molecule type" value="Genomic_DNA"/>
</dbReference>
<dbReference type="InterPro" id="IPR050327">
    <property type="entry name" value="Proton-linked_MCT"/>
</dbReference>
<reference evidence="3" key="2">
    <citation type="submission" date="2020-05" db="UniProtKB">
        <authorList>
            <consortium name="EnsemblMetazoa"/>
        </authorList>
    </citation>
    <scope>IDENTIFICATION</scope>
    <source>
        <strain evidence="3">wikel</strain>
    </source>
</reference>